<keyword evidence="2" id="KW-1185">Reference proteome</keyword>
<evidence type="ECO:0000313" key="2">
    <source>
        <dbReference type="Proteomes" id="UP001057402"/>
    </source>
</evidence>
<proteinExistence type="predicted"/>
<accession>A0ACB9L4S3</accession>
<comment type="caution">
    <text evidence="1">The sequence shown here is derived from an EMBL/GenBank/DDBJ whole genome shotgun (WGS) entry which is preliminary data.</text>
</comment>
<organism evidence="1 2">
    <name type="scientific">Melastoma candidum</name>
    <dbReference type="NCBI Taxonomy" id="119954"/>
    <lineage>
        <taxon>Eukaryota</taxon>
        <taxon>Viridiplantae</taxon>
        <taxon>Streptophyta</taxon>
        <taxon>Embryophyta</taxon>
        <taxon>Tracheophyta</taxon>
        <taxon>Spermatophyta</taxon>
        <taxon>Magnoliopsida</taxon>
        <taxon>eudicotyledons</taxon>
        <taxon>Gunneridae</taxon>
        <taxon>Pentapetalae</taxon>
        <taxon>rosids</taxon>
        <taxon>malvids</taxon>
        <taxon>Myrtales</taxon>
        <taxon>Melastomataceae</taxon>
        <taxon>Melastomatoideae</taxon>
        <taxon>Melastomateae</taxon>
        <taxon>Melastoma</taxon>
    </lineage>
</organism>
<dbReference type="EMBL" id="CM042891">
    <property type="protein sequence ID" value="KAI4303973.1"/>
    <property type="molecule type" value="Genomic_DNA"/>
</dbReference>
<reference evidence="2" key="1">
    <citation type="journal article" date="2023" name="Front. Plant Sci.">
        <title>Chromosomal-level genome assembly of Melastoma candidum provides insights into trichome evolution.</title>
        <authorList>
            <person name="Zhong Y."/>
            <person name="Wu W."/>
            <person name="Sun C."/>
            <person name="Zou P."/>
            <person name="Liu Y."/>
            <person name="Dai S."/>
            <person name="Zhou R."/>
        </authorList>
    </citation>
    <scope>NUCLEOTIDE SEQUENCE [LARGE SCALE GENOMIC DNA]</scope>
</reference>
<dbReference type="Proteomes" id="UP001057402">
    <property type="component" value="Chromosome 12"/>
</dbReference>
<name>A0ACB9L4S3_9MYRT</name>
<sequence length="886" mass="96339">MSTSSSVRRLKDRGGAGARTSAAKSSIKPLTPLSSSKENIGPYSKISDSSKSSVPFPAEKPVFRAIPRASSVPKGRTRASSPLMRPSVESGKGKIGSVFVGAAGPRVSLDGAVVHKEKLSGGGVRVLTDLKDKVRKRSGLCESGDGKSERADGVLKDSSKVEALSSEKLNLDLITDLKIEKGRNAAGERVLSQVLQRSAEKDSNFTGDGNGKAGVKYPSKLHEKLAFLEGKVKRIASDIKRTKEMLDQTNPDDSKCVLSDIQETISGIEKAMNDDVSMKSCNSDGKKSSLKENGSNVPENVVETGRRSKFSVKGMDNEELEARLFPHHMLLRNRKSSSVTVPSSSEPVVDCVEKLEVAFKLKDEEKSARSIDENAITSEFLESLKEDQLRISKDDVKNGVGTPEVQETDGVDASSTQGNAVPDAKVVPVISLMADETLDEYDDQENRQDLMVSEEKESPCSYFLSEIGKKSSTGGWFVSDGEAVLLAHNDGSCSYHDIVNSEEKAEYRPPASVSPGMWRDCWIIRAPSADGCSGRYVVAASAGNALDAGFCSWDFYTKDLQASHIENDGTSSRTILGPLPSNSMCRRNVLSTLMVSEPRQWWYKPCGPLMVSMATSQRIVRVYDIRDGEQVLKWEVQKPVAMMDHSSPLHWRSRGKVVVAESEAISLWDVNALTPQALLSVPLLGQKLSALHVNNTDAEMGGGVRQRISSSEVEGNDGVYCCDDSINVLDFRHPSGIGLRIQKLGVSMQSVFSRGDSVYVGCSNLRISGKKNSARPEIQQFSLRQQSLFSAYSFPESNDHPSHAAITQVWGNSSLVMGVNGQGLFVFDATKDEVAGRFLGDQGITSNQKVREVIGPDDLYTPSFDYALPRALLISRDRPAMLRCLT</sequence>
<evidence type="ECO:0000313" key="1">
    <source>
        <dbReference type="EMBL" id="KAI4303973.1"/>
    </source>
</evidence>
<gene>
    <name evidence="1" type="ORF">MLD38_039548</name>
</gene>
<protein>
    <submittedName>
        <fullName evidence="1">Uncharacterized protein</fullName>
    </submittedName>
</protein>